<reference evidence="1 2" key="1">
    <citation type="submission" date="2019-04" db="EMBL/GenBank/DDBJ databases">
        <title>Friends and foes A comparative genomics studyof 23 Aspergillus species from section Flavi.</title>
        <authorList>
            <consortium name="DOE Joint Genome Institute"/>
            <person name="Kjaerbolling I."/>
            <person name="Vesth T."/>
            <person name="Frisvad J.C."/>
            <person name="Nybo J.L."/>
            <person name="Theobald S."/>
            <person name="Kildgaard S."/>
            <person name="Isbrandt T."/>
            <person name="Kuo A."/>
            <person name="Sato A."/>
            <person name="Lyhne E.K."/>
            <person name="Kogle M.E."/>
            <person name="Wiebenga A."/>
            <person name="Kun R.S."/>
            <person name="Lubbers R.J."/>
            <person name="Makela M.R."/>
            <person name="Barry K."/>
            <person name="Chovatia M."/>
            <person name="Clum A."/>
            <person name="Daum C."/>
            <person name="Haridas S."/>
            <person name="He G."/>
            <person name="LaButti K."/>
            <person name="Lipzen A."/>
            <person name="Mondo S."/>
            <person name="Riley R."/>
            <person name="Salamov A."/>
            <person name="Simmons B.A."/>
            <person name="Magnuson J.K."/>
            <person name="Henrissat B."/>
            <person name="Mortensen U.H."/>
            <person name="Larsen T.O."/>
            <person name="Devries R.P."/>
            <person name="Grigoriev I.V."/>
            <person name="Machida M."/>
            <person name="Baker S.E."/>
            <person name="Andersen M.R."/>
        </authorList>
    </citation>
    <scope>NUCLEOTIDE SEQUENCE [LARGE SCALE GENOMIC DNA]</scope>
    <source>
        <strain evidence="1 2">IBT 29228</strain>
    </source>
</reference>
<gene>
    <name evidence="1" type="ORF">BDV26DRAFT_236410</name>
</gene>
<dbReference type="EMBL" id="ML736161">
    <property type="protein sequence ID" value="KAE8382540.1"/>
    <property type="molecule type" value="Genomic_DNA"/>
</dbReference>
<protein>
    <submittedName>
        <fullName evidence="1">Uncharacterized protein</fullName>
    </submittedName>
</protein>
<evidence type="ECO:0000313" key="2">
    <source>
        <dbReference type="Proteomes" id="UP000326198"/>
    </source>
</evidence>
<organism evidence="1 2">
    <name type="scientific">Aspergillus bertholletiae</name>
    <dbReference type="NCBI Taxonomy" id="1226010"/>
    <lineage>
        <taxon>Eukaryota</taxon>
        <taxon>Fungi</taxon>
        <taxon>Dikarya</taxon>
        <taxon>Ascomycota</taxon>
        <taxon>Pezizomycotina</taxon>
        <taxon>Eurotiomycetes</taxon>
        <taxon>Eurotiomycetidae</taxon>
        <taxon>Eurotiales</taxon>
        <taxon>Aspergillaceae</taxon>
        <taxon>Aspergillus</taxon>
        <taxon>Aspergillus subgen. Circumdati</taxon>
    </lineage>
</organism>
<name>A0A5N7BL95_9EURO</name>
<evidence type="ECO:0000313" key="1">
    <source>
        <dbReference type="EMBL" id="KAE8382540.1"/>
    </source>
</evidence>
<sequence>MFRSALGKASCEICVVVVAVLDDADPLVLRLTRSLQGAIRKAMDDLSGSKSGAKNQSSFILDLSLKVVSWNHRPSVLSEMSSVSDEGIKIIHETQKKEKKKKKRIHLLHSLQNNDEVDMKMKTITTMEE</sequence>
<dbReference type="Proteomes" id="UP000326198">
    <property type="component" value="Unassembled WGS sequence"/>
</dbReference>
<keyword evidence="2" id="KW-1185">Reference proteome</keyword>
<proteinExistence type="predicted"/>
<dbReference type="AlphaFoldDB" id="A0A5N7BL95"/>
<accession>A0A5N7BL95</accession>